<accession>A0ABT1DS15</accession>
<dbReference type="SUPFAM" id="SSF50969">
    <property type="entry name" value="YVTN repeat-like/Quinoprotein amine dehydrogenase"/>
    <property type="match status" value="1"/>
</dbReference>
<organism evidence="1 2">
    <name type="scientific">Paractinoplanes aksuensis</name>
    <dbReference type="NCBI Taxonomy" id="2939490"/>
    <lineage>
        <taxon>Bacteria</taxon>
        <taxon>Bacillati</taxon>
        <taxon>Actinomycetota</taxon>
        <taxon>Actinomycetes</taxon>
        <taxon>Micromonosporales</taxon>
        <taxon>Micromonosporaceae</taxon>
        <taxon>Paractinoplanes</taxon>
    </lineage>
</organism>
<sequence>MTGKLYPLYTRDKKPVPEGAEEQMQGRGRQAVYSADRQTLYTLYTHQPEHQHTRNLLNGTRNHVHAFVHVLHLAERWAYCLDLPDPFGRGPAEGHALAVDGNRLAVLDTASGSIAHADTETLQIERVARIPAGRGPGSLAYSADARLFVADGNAVHALDRNTDQTAATWVLSAPVRGLRLSTDGARLYAGGQNEVVWLDAASGELRGRARVGGLTDLLSVK</sequence>
<comment type="caution">
    <text evidence="1">The sequence shown here is derived from an EMBL/GenBank/DDBJ whole genome shotgun (WGS) entry which is preliminary data.</text>
</comment>
<dbReference type="InterPro" id="IPR011044">
    <property type="entry name" value="Quino_amine_DH_bsu"/>
</dbReference>
<dbReference type="Gene3D" id="2.130.10.10">
    <property type="entry name" value="YVTN repeat-like/Quinoprotein amine dehydrogenase"/>
    <property type="match status" value="1"/>
</dbReference>
<dbReference type="RefSeq" id="WP_253238889.1">
    <property type="nucleotide sequence ID" value="NZ_JAMYJR010000021.1"/>
</dbReference>
<protein>
    <submittedName>
        <fullName evidence="1">PQQ-like beta-propeller repeat protein</fullName>
    </submittedName>
</protein>
<proteinExistence type="predicted"/>
<reference evidence="1 2" key="1">
    <citation type="submission" date="2022-06" db="EMBL/GenBank/DDBJ databases">
        <title>New Species of the Genus Actinoplanes, ActinopZanes ferrugineus.</title>
        <authorList>
            <person name="Ding P."/>
        </authorList>
    </citation>
    <scope>NUCLEOTIDE SEQUENCE [LARGE SCALE GENOMIC DNA]</scope>
    <source>
        <strain evidence="1 2">TRM88003</strain>
    </source>
</reference>
<name>A0ABT1DS15_9ACTN</name>
<evidence type="ECO:0000313" key="1">
    <source>
        <dbReference type="EMBL" id="MCO8272800.1"/>
    </source>
</evidence>
<gene>
    <name evidence="1" type="ORF">M1L60_19580</name>
</gene>
<keyword evidence="2" id="KW-1185">Reference proteome</keyword>
<dbReference type="EMBL" id="JAMYJR010000021">
    <property type="protein sequence ID" value="MCO8272800.1"/>
    <property type="molecule type" value="Genomic_DNA"/>
</dbReference>
<dbReference type="Proteomes" id="UP001523369">
    <property type="component" value="Unassembled WGS sequence"/>
</dbReference>
<dbReference type="InterPro" id="IPR015943">
    <property type="entry name" value="WD40/YVTN_repeat-like_dom_sf"/>
</dbReference>
<evidence type="ECO:0000313" key="2">
    <source>
        <dbReference type="Proteomes" id="UP001523369"/>
    </source>
</evidence>